<feature type="domain" description="AAA+ ATPase" evidence="2">
    <location>
        <begin position="28"/>
        <end position="172"/>
    </location>
</feature>
<dbReference type="SUPFAM" id="SSF52540">
    <property type="entry name" value="P-loop containing nucleoside triphosphate hydrolases"/>
    <property type="match status" value="1"/>
</dbReference>
<comment type="caution">
    <text evidence="3">The sequence shown here is derived from an EMBL/GenBank/DDBJ whole genome shotgun (WGS) entry which is preliminary data.</text>
</comment>
<keyword evidence="4" id="KW-1185">Reference proteome</keyword>
<dbReference type="SMART" id="SM00382">
    <property type="entry name" value="AAA"/>
    <property type="match status" value="1"/>
</dbReference>
<dbReference type="InterPro" id="IPR003593">
    <property type="entry name" value="AAA+_ATPase"/>
</dbReference>
<evidence type="ECO:0000313" key="4">
    <source>
        <dbReference type="Proteomes" id="UP001500133"/>
    </source>
</evidence>
<dbReference type="RefSeq" id="WP_344705137.1">
    <property type="nucleotide sequence ID" value="NZ_BAAAZT010000077.1"/>
</dbReference>
<dbReference type="Proteomes" id="UP001500133">
    <property type="component" value="Unassembled WGS sequence"/>
</dbReference>
<evidence type="ECO:0000313" key="3">
    <source>
        <dbReference type="EMBL" id="GAA3911398.1"/>
    </source>
</evidence>
<protein>
    <recommendedName>
        <fullName evidence="2">AAA+ ATPase domain-containing protein</fullName>
    </recommendedName>
</protein>
<reference evidence="4" key="1">
    <citation type="journal article" date="2019" name="Int. J. Syst. Evol. Microbiol.">
        <title>The Global Catalogue of Microorganisms (GCM) 10K type strain sequencing project: providing services to taxonomists for standard genome sequencing and annotation.</title>
        <authorList>
            <consortium name="The Broad Institute Genomics Platform"/>
            <consortium name="The Broad Institute Genome Sequencing Center for Infectious Disease"/>
            <person name="Wu L."/>
            <person name="Ma J."/>
        </authorList>
    </citation>
    <scope>NUCLEOTIDE SEQUENCE [LARGE SCALE GENOMIC DNA]</scope>
    <source>
        <strain evidence="4">JCM 16914</strain>
    </source>
</reference>
<proteinExistence type="predicted"/>
<dbReference type="EMBL" id="BAAAZT010000077">
    <property type="protein sequence ID" value="GAA3911398.1"/>
    <property type="molecule type" value="Genomic_DNA"/>
</dbReference>
<gene>
    <name evidence="3" type="ORF">GCM10022228_23500</name>
</gene>
<sequence>MYATPDNAQTLLTHQLRQLHEHPELAAELPPVMLWGAPGVGKSAIVREVAEGEGVGFIDIRLAQREPVDLRGLPVPDRERGVVDWLLAGEWPRDPKSRGILLFDELTAADRSLQVAAYELILDRRLGDLYRLPPGWLVVAAGNRQTDRAVAQTFSSALANRFCHLNLAPDLDVWVRWARGQGLHPDVIAFLRFRPECFFDMEGAVEQGWPSPRSWARVAQSLTYGSQLPDEVQALTVHGLVGEGAGTEFLAFRQWAQKLPDIPAMLAGQAPIVIPERADQRYAFCAGLAHTLWQGVDDVVTDSAATQKRLGRFFAISRELTADFATLCLLDALQGPDEAATQRRTLALLSHPDFTAWSEQHGEVFYQHFSARMGAVGEDATSPEHQEAQAQEDGLNG</sequence>
<feature type="region of interest" description="Disordered" evidence="1">
    <location>
        <begin position="377"/>
        <end position="397"/>
    </location>
</feature>
<dbReference type="InterPro" id="IPR027417">
    <property type="entry name" value="P-loop_NTPase"/>
</dbReference>
<organism evidence="3 4">
    <name type="scientific">Halomonas cibimaris</name>
    <dbReference type="NCBI Taxonomy" id="657012"/>
    <lineage>
        <taxon>Bacteria</taxon>
        <taxon>Pseudomonadati</taxon>
        <taxon>Pseudomonadota</taxon>
        <taxon>Gammaproteobacteria</taxon>
        <taxon>Oceanospirillales</taxon>
        <taxon>Halomonadaceae</taxon>
        <taxon>Halomonas</taxon>
    </lineage>
</organism>
<evidence type="ECO:0000259" key="2">
    <source>
        <dbReference type="SMART" id="SM00382"/>
    </source>
</evidence>
<name>A0ABP7LZ12_9GAMM</name>
<accession>A0ABP7LZ12</accession>
<evidence type="ECO:0000256" key="1">
    <source>
        <dbReference type="SAM" id="MobiDB-lite"/>
    </source>
</evidence>
<dbReference type="CDD" id="cd00009">
    <property type="entry name" value="AAA"/>
    <property type="match status" value="1"/>
</dbReference>
<dbReference type="Gene3D" id="3.40.50.300">
    <property type="entry name" value="P-loop containing nucleotide triphosphate hydrolases"/>
    <property type="match status" value="1"/>
</dbReference>